<keyword evidence="8" id="KW-0862">Zinc</keyword>
<dbReference type="InterPro" id="IPR003323">
    <property type="entry name" value="OTU_dom"/>
</dbReference>
<dbReference type="EC" id="3.4.19.12" evidence="9"/>
<protein>
    <recommendedName>
        <fullName evidence="9">Ubiquitin thioesterase OTU</fullName>
        <ecNumber evidence="9">3.4.19.12</ecNumber>
    </recommendedName>
</protein>
<dbReference type="InterPro" id="IPR048857">
    <property type="entry name" value="OTU1_Ubl"/>
</dbReference>
<keyword evidence="9" id="KW-0963">Cytoplasm</keyword>
<evidence type="ECO:0000256" key="5">
    <source>
        <dbReference type="ARBA" id="ARBA00022786"/>
    </source>
</evidence>
<dbReference type="InterPro" id="IPR003903">
    <property type="entry name" value="UIM_dom"/>
</dbReference>
<dbReference type="GO" id="GO:0005829">
    <property type="term" value="C:cytosol"/>
    <property type="evidence" value="ECO:0007669"/>
    <property type="project" value="TreeGrafter"/>
</dbReference>
<evidence type="ECO:0000259" key="11">
    <source>
        <dbReference type="PROSITE" id="PS50802"/>
    </source>
</evidence>
<accession>A0A835VSG5</accession>
<name>A0A835VSG5_9CHLO</name>
<comment type="caution">
    <text evidence="12">The sequence shown here is derived from an EMBL/GenBank/DDBJ whole genome shotgun (WGS) entry which is preliminary data.</text>
</comment>
<evidence type="ECO:0000313" key="13">
    <source>
        <dbReference type="Proteomes" id="UP000613740"/>
    </source>
</evidence>
<dbReference type="PANTHER" id="PTHR13312:SF0">
    <property type="entry name" value="UBIQUITIN THIOESTERASE OTU1"/>
    <property type="match status" value="1"/>
</dbReference>
<evidence type="ECO:0000256" key="3">
    <source>
        <dbReference type="ARBA" id="ARBA00022723"/>
    </source>
</evidence>
<dbReference type="Pfam" id="PF24560">
    <property type="entry name" value="zf-C2H2_OTU1_C"/>
    <property type="match status" value="1"/>
</dbReference>
<dbReference type="GO" id="GO:0030968">
    <property type="term" value="P:endoplasmic reticulum unfolded protein response"/>
    <property type="evidence" value="ECO:0007669"/>
    <property type="project" value="TreeGrafter"/>
</dbReference>
<keyword evidence="2" id="KW-0645">Protease</keyword>
<evidence type="ECO:0000256" key="8">
    <source>
        <dbReference type="ARBA" id="ARBA00022833"/>
    </source>
</evidence>
<dbReference type="GO" id="GO:0016579">
    <property type="term" value="P:protein deubiquitination"/>
    <property type="evidence" value="ECO:0007669"/>
    <property type="project" value="TreeGrafter"/>
</dbReference>
<evidence type="ECO:0000256" key="6">
    <source>
        <dbReference type="ARBA" id="ARBA00022801"/>
    </source>
</evidence>
<dbReference type="CDD" id="cd17059">
    <property type="entry name" value="Ubl_OTU1"/>
    <property type="match status" value="1"/>
</dbReference>
<evidence type="ECO:0000256" key="10">
    <source>
        <dbReference type="SAM" id="MobiDB-lite"/>
    </source>
</evidence>
<dbReference type="GO" id="GO:0036503">
    <property type="term" value="P:ERAD pathway"/>
    <property type="evidence" value="ECO:0007669"/>
    <property type="project" value="TreeGrafter"/>
</dbReference>
<proteinExistence type="predicted"/>
<comment type="subcellular location">
    <subcellularLocation>
        <location evidence="9">Cytoplasm</location>
    </subcellularLocation>
</comment>
<feature type="compositionally biased region" description="Low complexity" evidence="10">
    <location>
        <begin position="87"/>
        <end position="100"/>
    </location>
</feature>
<gene>
    <name evidence="12" type="ORF">HYH02_014845</name>
</gene>
<dbReference type="Pfam" id="PF21403">
    <property type="entry name" value="OTU1_UBXL"/>
    <property type="match status" value="1"/>
</dbReference>
<dbReference type="EMBL" id="JAEHOD010000108">
    <property type="protein sequence ID" value="KAG2426130.1"/>
    <property type="molecule type" value="Genomic_DNA"/>
</dbReference>
<comment type="catalytic activity">
    <reaction evidence="1 9">
        <text>Thiol-dependent hydrolysis of ester, thioester, amide, peptide and isopeptide bonds formed by the C-terminal Gly of ubiquitin (a 76-residue protein attached to proteins as an intracellular targeting signal).</text>
        <dbReference type="EC" id="3.4.19.12"/>
    </reaction>
</comment>
<reference evidence="12" key="1">
    <citation type="journal article" date="2020" name="bioRxiv">
        <title>Comparative genomics of Chlamydomonas.</title>
        <authorList>
            <person name="Craig R.J."/>
            <person name="Hasan A.R."/>
            <person name="Ness R.W."/>
            <person name="Keightley P.D."/>
        </authorList>
    </citation>
    <scope>NUCLEOTIDE SEQUENCE</scope>
    <source>
        <strain evidence="12">CCAP 11/173</strain>
    </source>
</reference>
<dbReference type="GO" id="GO:0008270">
    <property type="term" value="F:zinc ion binding"/>
    <property type="evidence" value="ECO:0007669"/>
    <property type="project" value="UniProtKB-KW"/>
</dbReference>
<feature type="compositionally biased region" description="Low complexity" evidence="10">
    <location>
        <begin position="172"/>
        <end position="203"/>
    </location>
</feature>
<dbReference type="InterPro" id="IPR038765">
    <property type="entry name" value="Papain-like_cys_pep_sf"/>
</dbReference>
<dbReference type="PROSITE" id="PS50802">
    <property type="entry name" value="OTU"/>
    <property type="match status" value="1"/>
</dbReference>
<evidence type="ECO:0000256" key="2">
    <source>
        <dbReference type="ARBA" id="ARBA00022670"/>
    </source>
</evidence>
<feature type="region of interest" description="Disordered" evidence="10">
    <location>
        <begin position="139"/>
        <end position="203"/>
    </location>
</feature>
<evidence type="ECO:0000256" key="1">
    <source>
        <dbReference type="ARBA" id="ARBA00000707"/>
    </source>
</evidence>
<evidence type="ECO:0000313" key="12">
    <source>
        <dbReference type="EMBL" id="KAG2426130.1"/>
    </source>
</evidence>
<evidence type="ECO:0000256" key="4">
    <source>
        <dbReference type="ARBA" id="ARBA00022771"/>
    </source>
</evidence>
<dbReference type="SUPFAM" id="SSF54001">
    <property type="entry name" value="Cysteine proteinases"/>
    <property type="match status" value="1"/>
</dbReference>
<dbReference type="GO" id="GO:0005634">
    <property type="term" value="C:nucleus"/>
    <property type="evidence" value="ECO:0007669"/>
    <property type="project" value="TreeGrafter"/>
</dbReference>
<evidence type="ECO:0000256" key="9">
    <source>
        <dbReference type="RuleBase" id="RU367104"/>
    </source>
</evidence>
<keyword evidence="4" id="KW-0863">Zinc-finger</keyword>
<dbReference type="InterPro" id="IPR057766">
    <property type="entry name" value="Znf-C2H2_OTU1-like_C"/>
</dbReference>
<feature type="region of interest" description="Disordered" evidence="10">
    <location>
        <begin position="74"/>
        <end position="100"/>
    </location>
</feature>
<dbReference type="Pfam" id="PF02338">
    <property type="entry name" value="OTU"/>
    <property type="match status" value="1"/>
</dbReference>
<dbReference type="CDD" id="cd22793">
    <property type="entry name" value="OTU_plant_OTU1_2-like"/>
    <property type="match status" value="1"/>
</dbReference>
<organism evidence="12 13">
    <name type="scientific">Chlamydomonas schloesseri</name>
    <dbReference type="NCBI Taxonomy" id="2026947"/>
    <lineage>
        <taxon>Eukaryota</taxon>
        <taxon>Viridiplantae</taxon>
        <taxon>Chlorophyta</taxon>
        <taxon>core chlorophytes</taxon>
        <taxon>Chlorophyceae</taxon>
        <taxon>CS clade</taxon>
        <taxon>Chlamydomonadales</taxon>
        <taxon>Chlamydomonadaceae</taxon>
        <taxon>Chlamydomonas</taxon>
    </lineage>
</organism>
<dbReference type="PANTHER" id="PTHR13312">
    <property type="entry name" value="HIV-INDUCED PROTEIN-7-LIKE PROTEASE"/>
    <property type="match status" value="1"/>
</dbReference>
<keyword evidence="6 9" id="KW-0378">Hydrolase</keyword>
<keyword evidence="7 9" id="KW-0788">Thiol protease</keyword>
<keyword evidence="5 9" id="KW-0833">Ubl conjugation pathway</keyword>
<dbReference type="Gene3D" id="3.10.20.90">
    <property type="entry name" value="Phosphatidylinositol 3-kinase Catalytic Subunit, Chain A, domain 1"/>
    <property type="match status" value="1"/>
</dbReference>
<sequence length="415" mass="41766">MSSLTLRCRGPSGQATVTVDAASSIADFLALLAEKTGVPAACIEILSGFPPKQIQVPAEGAVSALGLANGDTLTVRQGAAPPPPPAASQQPQVAPSAPAASPAAAGAAAAAAGALDGAAGFADMDEDEMLARAIAASLEQQPQPGPASASAAGAAAGGSGRPGPAATPRPPAAAAASAAAAAPSGGAPRSVSNAPAGGPAPASMPVAGGDGSCVVRRVIDSDNSCLFNAVGYVMEGSRSTAARLRRVVADAVRSDPFTFNEGFLGKPLDGYCDWIQQSDKWGGAIELFILAQHYRREIAAFDIRTKRCDVYGQDKGYADRVLLIYDGLHYDALAVAAFEGAPEELDVTCFEARSGGGAAIMAAAEKLVAATNAARQFTDTANFTLRCGVCQIGLKGEKEAVEHAKATGHSNFAEY</sequence>
<keyword evidence="13" id="KW-1185">Reference proteome</keyword>
<dbReference type="AlphaFoldDB" id="A0A835VSG5"/>
<dbReference type="OrthoDB" id="65596at2759"/>
<feature type="domain" description="OTU" evidence="11">
    <location>
        <begin position="214"/>
        <end position="336"/>
    </location>
</feature>
<dbReference type="GO" id="GO:0004843">
    <property type="term" value="F:cysteine-type deubiquitinase activity"/>
    <property type="evidence" value="ECO:0007669"/>
    <property type="project" value="UniProtKB-UniRule"/>
</dbReference>
<dbReference type="PROSITE" id="PS50330">
    <property type="entry name" value="UIM"/>
    <property type="match status" value="1"/>
</dbReference>
<comment type="function">
    <text evidence="9">Hydrolase that can remove conjugated ubiquitin from proteins and may therefore play an important regulatory role at the level of protein turnover by preventing degradation.</text>
</comment>
<evidence type="ECO:0000256" key="7">
    <source>
        <dbReference type="ARBA" id="ARBA00022807"/>
    </source>
</evidence>
<dbReference type="Proteomes" id="UP000613740">
    <property type="component" value="Unassembled WGS sequence"/>
</dbReference>
<keyword evidence="3" id="KW-0479">Metal-binding</keyword>
<dbReference type="Gene3D" id="3.90.70.80">
    <property type="match status" value="1"/>
</dbReference>